<proteinExistence type="predicted"/>
<gene>
    <name evidence="1" type="ORF">BDN70DRAFT_879315</name>
</gene>
<comment type="caution">
    <text evidence="1">The sequence shown here is derived from an EMBL/GenBank/DDBJ whole genome shotgun (WGS) entry which is preliminary data.</text>
</comment>
<dbReference type="Proteomes" id="UP000807469">
    <property type="component" value="Unassembled WGS sequence"/>
</dbReference>
<evidence type="ECO:0000313" key="1">
    <source>
        <dbReference type="EMBL" id="KAF9478928.1"/>
    </source>
</evidence>
<dbReference type="InterPro" id="IPR025563">
    <property type="entry name" value="DUF4286"/>
</dbReference>
<organism evidence="1 2">
    <name type="scientific">Pholiota conissans</name>
    <dbReference type="NCBI Taxonomy" id="109636"/>
    <lineage>
        <taxon>Eukaryota</taxon>
        <taxon>Fungi</taxon>
        <taxon>Dikarya</taxon>
        <taxon>Basidiomycota</taxon>
        <taxon>Agaricomycotina</taxon>
        <taxon>Agaricomycetes</taxon>
        <taxon>Agaricomycetidae</taxon>
        <taxon>Agaricales</taxon>
        <taxon>Agaricineae</taxon>
        <taxon>Strophariaceae</taxon>
        <taxon>Pholiota</taxon>
    </lineage>
</organism>
<dbReference type="InterPro" id="IPR011008">
    <property type="entry name" value="Dimeric_a/b-barrel"/>
</dbReference>
<dbReference type="AlphaFoldDB" id="A0A9P6D0R9"/>
<protein>
    <submittedName>
        <fullName evidence="1">Uncharacterized protein</fullName>
    </submittedName>
</protein>
<evidence type="ECO:0000313" key="2">
    <source>
        <dbReference type="Proteomes" id="UP000807469"/>
    </source>
</evidence>
<name>A0A9P6D0R9_9AGAR</name>
<dbReference type="Pfam" id="PF14114">
    <property type="entry name" value="DUF4286"/>
    <property type="match status" value="1"/>
</dbReference>
<reference evidence="1" key="1">
    <citation type="submission" date="2020-11" db="EMBL/GenBank/DDBJ databases">
        <authorList>
            <consortium name="DOE Joint Genome Institute"/>
            <person name="Ahrendt S."/>
            <person name="Riley R."/>
            <person name="Andreopoulos W."/>
            <person name="Labutti K."/>
            <person name="Pangilinan J."/>
            <person name="Ruiz-Duenas F.J."/>
            <person name="Barrasa J.M."/>
            <person name="Sanchez-Garcia M."/>
            <person name="Camarero S."/>
            <person name="Miyauchi S."/>
            <person name="Serrano A."/>
            <person name="Linde D."/>
            <person name="Babiker R."/>
            <person name="Drula E."/>
            <person name="Ayuso-Fernandez I."/>
            <person name="Pacheco R."/>
            <person name="Padilla G."/>
            <person name="Ferreira P."/>
            <person name="Barriuso J."/>
            <person name="Kellner H."/>
            <person name="Castanera R."/>
            <person name="Alfaro M."/>
            <person name="Ramirez L."/>
            <person name="Pisabarro A.G."/>
            <person name="Kuo A."/>
            <person name="Tritt A."/>
            <person name="Lipzen A."/>
            <person name="He G."/>
            <person name="Yan M."/>
            <person name="Ng V."/>
            <person name="Cullen D."/>
            <person name="Martin F."/>
            <person name="Rosso M.-N."/>
            <person name="Henrissat B."/>
            <person name="Hibbett D."/>
            <person name="Martinez A.T."/>
            <person name="Grigoriev I.V."/>
        </authorList>
    </citation>
    <scope>NUCLEOTIDE SEQUENCE</scope>
    <source>
        <strain evidence="1">CIRM-BRFM 674</strain>
    </source>
</reference>
<dbReference type="OrthoDB" id="2851338at2759"/>
<dbReference type="SUPFAM" id="SSF54909">
    <property type="entry name" value="Dimeric alpha+beta barrel"/>
    <property type="match status" value="2"/>
</dbReference>
<keyword evidence="2" id="KW-1185">Reference proteome</keyword>
<sequence>MPDTGLLFVYGELGPDVTEEEFNDWYDNEHAPARLTVPGFTNAIRYKATDGVAPSWLSIYDLTTSAIVNDKPYQTLATNPTLRDRDIVPRLLRLNRRAYDLVQSLSKPDLDASTLPGKFLLLVSWLIQPELEDEFNKWYEEEHLAEIAKVPGFQRGRRYKLINSVELTHKPDPATAKPTHNYVVLYDVESDAFNQEPTFATAIQTPWTVKMIKTAKELKIRRFALHKNMERPL</sequence>
<dbReference type="EMBL" id="MU155223">
    <property type="protein sequence ID" value="KAF9478928.1"/>
    <property type="molecule type" value="Genomic_DNA"/>
</dbReference>
<accession>A0A9P6D0R9</accession>